<comment type="similarity">
    <text evidence="2 6">Belongs to the ETF-QO/FixC family.</text>
</comment>
<feature type="domain" description="FAD dependent oxidoreductase" evidence="7">
    <location>
        <begin position="107"/>
        <end position="328"/>
    </location>
</feature>
<dbReference type="SUPFAM" id="SSF51905">
    <property type="entry name" value="FAD/NAD(P)-binding domain"/>
    <property type="match status" value="1"/>
</dbReference>
<feature type="domain" description="FixC-like C-terminal" evidence="8">
    <location>
        <begin position="366"/>
        <end position="427"/>
    </location>
</feature>
<dbReference type="GO" id="GO:0016491">
    <property type="term" value="F:oxidoreductase activity"/>
    <property type="evidence" value="ECO:0007669"/>
    <property type="project" value="UniProtKB-UniRule"/>
</dbReference>
<feature type="domain" description="FAD dependent oxidoreductase" evidence="7">
    <location>
        <begin position="7"/>
        <end position="72"/>
    </location>
</feature>
<evidence type="ECO:0000256" key="4">
    <source>
        <dbReference type="ARBA" id="ARBA00022827"/>
    </source>
</evidence>
<dbReference type="InterPro" id="IPR006076">
    <property type="entry name" value="FAD-dep_OxRdtase"/>
</dbReference>
<dbReference type="PANTHER" id="PTHR43624">
    <property type="entry name" value="ELECTRON TRANSFER FLAVOPROTEIN-QUINONE OXIDOREDUCTASE YDIS-RELATED"/>
    <property type="match status" value="1"/>
</dbReference>
<evidence type="ECO:0000256" key="3">
    <source>
        <dbReference type="ARBA" id="ARBA00022630"/>
    </source>
</evidence>
<keyword evidence="10" id="KW-1185">Reference proteome</keyword>
<dbReference type="InterPro" id="IPR059103">
    <property type="entry name" value="FixC-like_C"/>
</dbReference>
<comment type="function">
    <text evidence="6">Part of an electron transfer system.</text>
</comment>
<dbReference type="Gene3D" id="3.50.50.60">
    <property type="entry name" value="FAD/NAD(P)-binding domain"/>
    <property type="match status" value="1"/>
</dbReference>
<proteinExistence type="inferred from homology"/>
<dbReference type="GO" id="GO:0071949">
    <property type="term" value="F:FAD binding"/>
    <property type="evidence" value="ECO:0007669"/>
    <property type="project" value="UniProtKB-UniRule"/>
</dbReference>
<dbReference type="InterPro" id="IPR036188">
    <property type="entry name" value="FAD/NAD-bd_sf"/>
</dbReference>
<dbReference type="RefSeq" id="WP_111741109.1">
    <property type="nucleotide sequence ID" value="NZ_LR698987.1"/>
</dbReference>
<name>A0A2X4V7Q4_9GAMM</name>
<evidence type="ECO:0000259" key="8">
    <source>
        <dbReference type="Pfam" id="PF26311"/>
    </source>
</evidence>
<dbReference type="Proteomes" id="UP000249005">
    <property type="component" value="Chromosome 1"/>
</dbReference>
<keyword evidence="5 6" id="KW-0560">Oxidoreductase</keyword>
<keyword evidence="4 6" id="KW-0274">FAD</keyword>
<dbReference type="SUPFAM" id="SSF54373">
    <property type="entry name" value="FAD-linked reductases, C-terminal domain"/>
    <property type="match status" value="1"/>
</dbReference>
<dbReference type="PANTHER" id="PTHR43624:SF2">
    <property type="entry name" value="ELECTRON TRANSFER FLAVOPROTEIN-QUINONE OXIDOREDUCTASE YDIS-RELATED"/>
    <property type="match status" value="1"/>
</dbReference>
<evidence type="ECO:0000256" key="5">
    <source>
        <dbReference type="ARBA" id="ARBA00023002"/>
    </source>
</evidence>
<dbReference type="KEGG" id="lri:NCTC12151_02705"/>
<dbReference type="InterPro" id="IPR039651">
    <property type="entry name" value="FixC-like"/>
</dbReference>
<evidence type="ECO:0000256" key="2">
    <source>
        <dbReference type="ARBA" id="ARBA00006796"/>
    </source>
</evidence>
<dbReference type="PRINTS" id="PR00411">
    <property type="entry name" value="PNDRDTASEI"/>
</dbReference>
<accession>A0A2X4V7Q4</accession>
<keyword evidence="3 6" id="KW-0285">Flavoprotein</keyword>
<evidence type="ECO:0000313" key="10">
    <source>
        <dbReference type="Proteomes" id="UP000249005"/>
    </source>
</evidence>
<reference evidence="9 10" key="1">
    <citation type="submission" date="2018-06" db="EMBL/GenBank/DDBJ databases">
        <authorList>
            <consortium name="Pathogen Informatics"/>
            <person name="Doyle S."/>
        </authorList>
    </citation>
    <scope>NUCLEOTIDE SEQUENCE [LARGE SCALE GENOMIC DNA]</scope>
    <source>
        <strain evidence="9 10">NCTC12151</strain>
    </source>
</reference>
<evidence type="ECO:0000256" key="6">
    <source>
        <dbReference type="RuleBase" id="RU366069"/>
    </source>
</evidence>
<comment type="cofactor">
    <cofactor evidence="1 6">
        <name>FAD</name>
        <dbReference type="ChEBI" id="CHEBI:57692"/>
    </cofactor>
</comment>
<dbReference type="Pfam" id="PF01266">
    <property type="entry name" value="DAO"/>
    <property type="match status" value="2"/>
</dbReference>
<dbReference type="NCBIfam" id="NF007450">
    <property type="entry name" value="PRK10015.1"/>
    <property type="match status" value="1"/>
</dbReference>
<evidence type="ECO:0000259" key="7">
    <source>
        <dbReference type="Pfam" id="PF01266"/>
    </source>
</evidence>
<dbReference type="OrthoDB" id="103324at2"/>
<organism evidence="9 10">
    <name type="scientific">Leminorella richardii</name>
    <dbReference type="NCBI Taxonomy" id="158841"/>
    <lineage>
        <taxon>Bacteria</taxon>
        <taxon>Pseudomonadati</taxon>
        <taxon>Pseudomonadota</taxon>
        <taxon>Gammaproteobacteria</taxon>
        <taxon>Enterobacterales</taxon>
        <taxon>Budviciaceae</taxon>
        <taxon>Leminorella</taxon>
    </lineage>
</organism>
<sequence length="429" mass="45836">MHENEFDVIVIGGGIAGSSCALQLARAGISVLLLERGAVAGSKNLSGGRLYAYSLASLIPDFAQSAPLERQITREKLSMLTQDSAVTLDYQHPPFAADATSYSVLRARFDPWLMAQAEQAGAQCLTGVQVDGLIVEQGVVKGVTIGEDRLYASAVVLAEGANTLLGERHGLISKPAPDTMAIGVKQTLALPSDEIEARFALRQGEGAAWMLAGAATKGQPGGGFLYTNRDTLSFGVVCPLAQFDGDNEGPLALLENLKAHPSLNPLLKGAEVVEYGARLIPEGGLNSLPALSGAGYVVVGDAARLCLNCGHTVRGMDLAILSAQAAAQTLIDARHRSDFSTASLGKYQENLETVGLWALLKRYQRLPDMLLETPRLFTQYPKACADLMRDLYEISSRPGLPLRSTLWKHARRIGLMNLIKDLIRGGRCL</sequence>
<dbReference type="EMBL" id="LS483470">
    <property type="protein sequence ID" value="SQI42752.1"/>
    <property type="molecule type" value="Genomic_DNA"/>
</dbReference>
<dbReference type="AlphaFoldDB" id="A0A2X4V7Q4"/>
<keyword evidence="9" id="KW-0830">Ubiquinone</keyword>
<dbReference type="Pfam" id="PF26311">
    <property type="entry name" value="ETF-QO_FixC_C"/>
    <property type="match status" value="1"/>
</dbReference>
<gene>
    <name evidence="9" type="ORF">NCTC12151_02705</name>
</gene>
<evidence type="ECO:0000256" key="1">
    <source>
        <dbReference type="ARBA" id="ARBA00001974"/>
    </source>
</evidence>
<evidence type="ECO:0000313" key="9">
    <source>
        <dbReference type="EMBL" id="SQI42752.1"/>
    </source>
</evidence>
<protein>
    <recommendedName>
        <fullName evidence="6">Protein FixC</fullName>
    </recommendedName>
</protein>